<feature type="compositionally biased region" description="Basic and acidic residues" evidence="2">
    <location>
        <begin position="525"/>
        <end position="540"/>
    </location>
</feature>
<sequence>MPTMTPFQSRSHICPPEESMIPESLQLAIVESSMRQTTQHRSRLTQQHRSTVAISNRPTHHMKNRSIVVQMIGRTTTTTPLLPHTPDNTCIHKSMMKTMRMKELLSTKPSLMRRIHFYIIPLGKGMHHRSTYMTHHRSILNLIRETGNEHRLILPTTHRSTQKSTEYEKETTRLAVGQMITITKAIQRDEADQHQSETAWGRTRYTHPIDRAHRPSIDIRSKPITTKDTKEFYDTAGGIDKSFKLRSRNPTRPSIDVDVPTLVERQPEFCRRAFDSHGTRKFFWEEKDEYGVYRDEHGYDRDLDGNTIRLHNMDIRRVLERASGDEPSYICLPEHATLFTQTKLVPEIYTKDEINEMFYGVCGEQEKNKEAFQMKLDGVYYPLNDSISYLTTCMEEMQQDIARIQHATDVARSSSIDRDQHTSTNVRQRTSIDNQMPISVDNTPTYDEVSKNFHTKEEIDQLVEDFYRALETTEERLDGRCDDIYFPMDLDISALTSKIEAIQGELVEIRSYIAHRPESSSSIDRNNKKSTDIHQRTSVDDATNRGRLVPKMTSDMSGTHYHGEEISADTYTALRRHQFNLRSLEERLQRMENTTATMNEKWRRGDEAMRDFTDSTKDTKLDQPVNYPHLLRLFEGTKVDLQH</sequence>
<evidence type="ECO:0000256" key="1">
    <source>
        <dbReference type="SAM" id="Coils"/>
    </source>
</evidence>
<reference evidence="3" key="1">
    <citation type="submission" date="2019-12" db="EMBL/GenBank/DDBJ databases">
        <title>Genome sequencing and annotation of Brassica cretica.</title>
        <authorList>
            <person name="Studholme D.J."/>
            <person name="Sarris P.F."/>
        </authorList>
    </citation>
    <scope>NUCLEOTIDE SEQUENCE</scope>
    <source>
        <strain evidence="3">PFS-102/07</strain>
        <tissue evidence="3">Leaf</tissue>
    </source>
</reference>
<feature type="coiled-coil region" evidence="1">
    <location>
        <begin position="574"/>
        <end position="601"/>
    </location>
</feature>
<protein>
    <submittedName>
        <fullName evidence="3">Uncharacterized protein</fullName>
    </submittedName>
</protein>
<comment type="caution">
    <text evidence="3">The sequence shown here is derived from an EMBL/GenBank/DDBJ whole genome shotgun (WGS) entry which is preliminary data.</text>
</comment>
<organism evidence="3">
    <name type="scientific">Brassica cretica</name>
    <name type="common">Mustard</name>
    <dbReference type="NCBI Taxonomy" id="69181"/>
    <lineage>
        <taxon>Eukaryota</taxon>
        <taxon>Viridiplantae</taxon>
        <taxon>Streptophyta</taxon>
        <taxon>Embryophyta</taxon>
        <taxon>Tracheophyta</taxon>
        <taxon>Spermatophyta</taxon>
        <taxon>Magnoliopsida</taxon>
        <taxon>eudicotyledons</taxon>
        <taxon>Gunneridae</taxon>
        <taxon>Pentapetalae</taxon>
        <taxon>rosids</taxon>
        <taxon>malvids</taxon>
        <taxon>Brassicales</taxon>
        <taxon>Brassicaceae</taxon>
        <taxon>Brassiceae</taxon>
        <taxon>Brassica</taxon>
    </lineage>
</organism>
<accession>A0A8S9LWV3</accession>
<evidence type="ECO:0000256" key="2">
    <source>
        <dbReference type="SAM" id="MobiDB-lite"/>
    </source>
</evidence>
<keyword evidence="1" id="KW-0175">Coiled coil</keyword>
<dbReference type="EMBL" id="QGKY02000089">
    <property type="protein sequence ID" value="KAF2610311.1"/>
    <property type="molecule type" value="Genomic_DNA"/>
</dbReference>
<dbReference type="AlphaFoldDB" id="A0A8S9LWV3"/>
<gene>
    <name evidence="3" type="ORF">F2Q70_00012505</name>
</gene>
<feature type="region of interest" description="Disordered" evidence="2">
    <location>
        <begin position="517"/>
        <end position="540"/>
    </location>
</feature>
<proteinExistence type="predicted"/>
<name>A0A8S9LWV3_BRACR</name>
<evidence type="ECO:0000313" key="3">
    <source>
        <dbReference type="EMBL" id="KAF2610311.1"/>
    </source>
</evidence>